<accession>A0A9N9YUG8</accession>
<proteinExistence type="predicted"/>
<sequence>MATDDGVTANNARVIAASALSCLFDQNHDYPCPAAMADNAEAANVGAMAIDAATDNKGTVVDAEAIATASQAEPISTWDEVTYPAMIADREASGEVMGIDDKVTAPAIAAHDEAIPPGFGNTATAADAEVVAFNTAVADAMTTSANTEATTAEDTTEATYTRPSRVAKTKRLKTLCPRVVKLTRATRRGGERLLFPFSEATEGQMRNGRPGALVRWIPTPVSPSDAGNDKARASIQIASNQSLPTSSATYPTVEAPALAPANTNTSFSFEEVIQIRSEGKNVLLAQWHLTFVRLSDAGNLKAELLIREALSRDCPRWDTKHSKSGKH</sequence>
<organism evidence="1 2">
    <name type="scientific">Clonostachys rhizophaga</name>
    <dbReference type="NCBI Taxonomy" id="160324"/>
    <lineage>
        <taxon>Eukaryota</taxon>
        <taxon>Fungi</taxon>
        <taxon>Dikarya</taxon>
        <taxon>Ascomycota</taxon>
        <taxon>Pezizomycotina</taxon>
        <taxon>Sordariomycetes</taxon>
        <taxon>Hypocreomycetidae</taxon>
        <taxon>Hypocreales</taxon>
        <taxon>Bionectriaceae</taxon>
        <taxon>Clonostachys</taxon>
    </lineage>
</organism>
<name>A0A9N9YUG8_9HYPO</name>
<keyword evidence="2" id="KW-1185">Reference proteome</keyword>
<protein>
    <submittedName>
        <fullName evidence="1">Uncharacterized protein</fullName>
    </submittedName>
</protein>
<dbReference type="AlphaFoldDB" id="A0A9N9YUG8"/>
<dbReference type="EMBL" id="CABFNQ020000751">
    <property type="protein sequence ID" value="CAH0034944.1"/>
    <property type="molecule type" value="Genomic_DNA"/>
</dbReference>
<evidence type="ECO:0000313" key="2">
    <source>
        <dbReference type="Proteomes" id="UP000696573"/>
    </source>
</evidence>
<evidence type="ECO:0000313" key="1">
    <source>
        <dbReference type="EMBL" id="CAH0034944.1"/>
    </source>
</evidence>
<reference evidence="1" key="1">
    <citation type="submission" date="2021-10" db="EMBL/GenBank/DDBJ databases">
        <authorList>
            <person name="Piombo E."/>
        </authorList>
    </citation>
    <scope>NUCLEOTIDE SEQUENCE</scope>
</reference>
<dbReference type="Proteomes" id="UP000696573">
    <property type="component" value="Unassembled WGS sequence"/>
</dbReference>
<comment type="caution">
    <text evidence="1">The sequence shown here is derived from an EMBL/GenBank/DDBJ whole genome shotgun (WGS) entry which is preliminary data.</text>
</comment>
<gene>
    <name evidence="1" type="ORF">CRHIZ90672A_00018694</name>
</gene>